<gene>
    <name evidence="1" type="ORF">ABZV61_41645</name>
</gene>
<dbReference type="Proteomes" id="UP001550044">
    <property type="component" value="Unassembled WGS sequence"/>
</dbReference>
<protein>
    <submittedName>
        <fullName evidence="1">MafI family immunity protein</fullName>
    </submittedName>
</protein>
<dbReference type="NCBIfam" id="NF033691">
    <property type="entry name" value="immunity_MafI"/>
    <property type="match status" value="1"/>
</dbReference>
<dbReference type="EMBL" id="JBEXIP010000085">
    <property type="protein sequence ID" value="MET8439058.1"/>
    <property type="molecule type" value="Genomic_DNA"/>
</dbReference>
<comment type="caution">
    <text evidence="1">The sequence shown here is derived from an EMBL/GenBank/DDBJ whole genome shotgun (WGS) entry which is preliminary data.</text>
</comment>
<keyword evidence="2" id="KW-1185">Reference proteome</keyword>
<dbReference type="RefSeq" id="WP_356673965.1">
    <property type="nucleotide sequence ID" value="NZ_JBEXEF010000144.1"/>
</dbReference>
<sequence length="118" mass="13206">MTVDRAALQADWNRTLGHLDAARVHLTGLPNTDLSATLEFVEHNELELAFDCMVDLGDDLDLSLTFWQHLDRAAREMRLYSEALHKPHLTAADLCRRHVAAASEKEQPAPGGPIRSEH</sequence>
<reference evidence="1 2" key="1">
    <citation type="submission" date="2024-06" db="EMBL/GenBank/DDBJ databases">
        <title>The Natural Products Discovery Center: Release of the First 8490 Sequenced Strains for Exploring Actinobacteria Biosynthetic Diversity.</title>
        <authorList>
            <person name="Kalkreuter E."/>
            <person name="Kautsar S.A."/>
            <person name="Yang D."/>
            <person name="Bader C.D."/>
            <person name="Teijaro C.N."/>
            <person name="Fluegel L."/>
            <person name="Davis C.M."/>
            <person name="Simpson J.R."/>
            <person name="Lauterbach L."/>
            <person name="Steele A.D."/>
            <person name="Gui C."/>
            <person name="Meng S."/>
            <person name="Li G."/>
            <person name="Viehrig K."/>
            <person name="Ye F."/>
            <person name="Su P."/>
            <person name="Kiefer A.F."/>
            <person name="Nichols A."/>
            <person name="Cepeda A.J."/>
            <person name="Yan W."/>
            <person name="Fan B."/>
            <person name="Jiang Y."/>
            <person name="Adhikari A."/>
            <person name="Zheng C.-J."/>
            <person name="Schuster L."/>
            <person name="Cowan T.M."/>
            <person name="Smanski M.J."/>
            <person name="Chevrette M.G."/>
            <person name="De Carvalho L.P.S."/>
            <person name="Shen B."/>
        </authorList>
    </citation>
    <scope>NUCLEOTIDE SEQUENCE [LARGE SCALE GENOMIC DNA]</scope>
    <source>
        <strain evidence="1 2">NPDC005137</strain>
    </source>
</reference>
<evidence type="ECO:0000313" key="2">
    <source>
        <dbReference type="Proteomes" id="UP001550044"/>
    </source>
</evidence>
<proteinExistence type="predicted"/>
<dbReference type="InterPro" id="IPR047880">
    <property type="entry name" value="MafI-like"/>
</dbReference>
<name>A0ABV2UMH8_9ACTN</name>
<evidence type="ECO:0000313" key="1">
    <source>
        <dbReference type="EMBL" id="MET8439058.1"/>
    </source>
</evidence>
<organism evidence="1 2">
    <name type="scientific">Streptomyces sp. 900116325</name>
    <dbReference type="NCBI Taxonomy" id="3154295"/>
    <lineage>
        <taxon>Bacteria</taxon>
        <taxon>Bacillati</taxon>
        <taxon>Actinomycetota</taxon>
        <taxon>Actinomycetes</taxon>
        <taxon>Kitasatosporales</taxon>
        <taxon>Streptomycetaceae</taxon>
        <taxon>Streptomyces</taxon>
    </lineage>
</organism>
<accession>A0ABV2UMH8</accession>